<evidence type="ECO:0000313" key="2">
    <source>
        <dbReference type="EMBL" id="KAJ8339058.1"/>
    </source>
</evidence>
<evidence type="ECO:0000313" key="3">
    <source>
        <dbReference type="Proteomes" id="UP001152622"/>
    </source>
</evidence>
<proteinExistence type="predicted"/>
<sequence length="120" mass="13600">MERRYPRPLTPVREGTKWRRGKAVCGVIHPANGATSLRFRDGDRLTGVGGAMNLPLFLRPVPSSVVCRPNSGLHEQIPVGMRRKRLAYYAFAFICTMTTLSRHVDWAIYRFTNKKTTVVP</sequence>
<keyword evidence="3" id="KW-1185">Reference proteome</keyword>
<dbReference type="AlphaFoldDB" id="A0A9Q1IEQ4"/>
<dbReference type="EMBL" id="JAINUF010000017">
    <property type="protein sequence ID" value="KAJ8339058.1"/>
    <property type="molecule type" value="Genomic_DNA"/>
</dbReference>
<reference evidence="2" key="1">
    <citation type="journal article" date="2023" name="Science">
        <title>Genome structures resolve the early diversification of teleost fishes.</title>
        <authorList>
            <person name="Parey E."/>
            <person name="Louis A."/>
            <person name="Montfort J."/>
            <person name="Bouchez O."/>
            <person name="Roques C."/>
            <person name="Iampietro C."/>
            <person name="Lluch J."/>
            <person name="Castinel A."/>
            <person name="Donnadieu C."/>
            <person name="Desvignes T."/>
            <person name="Floi Bucao C."/>
            <person name="Jouanno E."/>
            <person name="Wen M."/>
            <person name="Mejri S."/>
            <person name="Dirks R."/>
            <person name="Jansen H."/>
            <person name="Henkel C."/>
            <person name="Chen W.J."/>
            <person name="Zahm M."/>
            <person name="Cabau C."/>
            <person name="Klopp C."/>
            <person name="Thompson A.W."/>
            <person name="Robinson-Rechavi M."/>
            <person name="Braasch I."/>
            <person name="Lecointre G."/>
            <person name="Bobe J."/>
            <person name="Postlethwait J.H."/>
            <person name="Berthelot C."/>
            <person name="Roest Crollius H."/>
            <person name="Guiguen Y."/>
        </authorList>
    </citation>
    <scope>NUCLEOTIDE SEQUENCE</scope>
    <source>
        <strain evidence="2">WJC10195</strain>
    </source>
</reference>
<protein>
    <submittedName>
        <fullName evidence="2">Uncharacterized protein</fullName>
    </submittedName>
</protein>
<feature type="transmembrane region" description="Helical" evidence="1">
    <location>
        <begin position="86"/>
        <end position="104"/>
    </location>
</feature>
<keyword evidence="1" id="KW-0472">Membrane</keyword>
<gene>
    <name evidence="2" type="ORF">SKAU_G00358440</name>
</gene>
<evidence type="ECO:0000256" key="1">
    <source>
        <dbReference type="SAM" id="Phobius"/>
    </source>
</evidence>
<comment type="caution">
    <text evidence="2">The sequence shown here is derived from an EMBL/GenBank/DDBJ whole genome shotgun (WGS) entry which is preliminary data.</text>
</comment>
<keyword evidence="1" id="KW-1133">Transmembrane helix</keyword>
<dbReference type="Proteomes" id="UP001152622">
    <property type="component" value="Chromosome 17"/>
</dbReference>
<keyword evidence="1" id="KW-0812">Transmembrane</keyword>
<accession>A0A9Q1IEQ4</accession>
<name>A0A9Q1IEQ4_SYNKA</name>
<organism evidence="2 3">
    <name type="scientific">Synaphobranchus kaupii</name>
    <name type="common">Kaup's arrowtooth eel</name>
    <dbReference type="NCBI Taxonomy" id="118154"/>
    <lineage>
        <taxon>Eukaryota</taxon>
        <taxon>Metazoa</taxon>
        <taxon>Chordata</taxon>
        <taxon>Craniata</taxon>
        <taxon>Vertebrata</taxon>
        <taxon>Euteleostomi</taxon>
        <taxon>Actinopterygii</taxon>
        <taxon>Neopterygii</taxon>
        <taxon>Teleostei</taxon>
        <taxon>Anguilliformes</taxon>
        <taxon>Synaphobranchidae</taxon>
        <taxon>Synaphobranchus</taxon>
    </lineage>
</organism>